<dbReference type="EMBL" id="CP034206">
    <property type="protein sequence ID" value="QBZ57896.1"/>
    <property type="molecule type" value="Genomic_DNA"/>
</dbReference>
<dbReference type="Proteomes" id="UP000294847">
    <property type="component" value="Chromosome 3"/>
</dbReference>
<name>A0A4P7NA32_PYROR</name>
<reference evidence="2 3" key="1">
    <citation type="journal article" date="2019" name="Mol. Biol. Evol.">
        <title>Blast fungal genomes show frequent chromosomal changes, gene gains and losses, and effector gene turnover.</title>
        <authorList>
            <person name="Gomez Luciano L.B."/>
            <person name="Jason Tsai I."/>
            <person name="Chuma I."/>
            <person name="Tosa Y."/>
            <person name="Chen Y.H."/>
            <person name="Li J.Y."/>
            <person name="Li M.Y."/>
            <person name="Jade Lu M.Y."/>
            <person name="Nakayashiki H."/>
            <person name="Li W.H."/>
        </authorList>
    </citation>
    <scope>NUCLEOTIDE SEQUENCE [LARGE SCALE GENOMIC DNA]</scope>
    <source>
        <strain evidence="2">MZ5-1-6</strain>
    </source>
</reference>
<organism evidence="2 3">
    <name type="scientific">Pyricularia oryzae</name>
    <name type="common">Rice blast fungus</name>
    <name type="synonym">Magnaporthe oryzae</name>
    <dbReference type="NCBI Taxonomy" id="318829"/>
    <lineage>
        <taxon>Eukaryota</taxon>
        <taxon>Fungi</taxon>
        <taxon>Dikarya</taxon>
        <taxon>Ascomycota</taxon>
        <taxon>Pezizomycotina</taxon>
        <taxon>Sordariomycetes</taxon>
        <taxon>Sordariomycetidae</taxon>
        <taxon>Magnaporthales</taxon>
        <taxon>Pyriculariaceae</taxon>
        <taxon>Pyricularia</taxon>
    </lineage>
</organism>
<evidence type="ECO:0000313" key="2">
    <source>
        <dbReference type="EMBL" id="QBZ57896.1"/>
    </source>
</evidence>
<evidence type="ECO:0000313" key="3">
    <source>
        <dbReference type="Proteomes" id="UP000294847"/>
    </source>
</evidence>
<sequence>MKFSAIYLAALTLVSGAAAADAKNCKFNVLNGSGINVANGCCDVTKKQVTVSPFTVSCTESCGLAIVSGGDPTFSLQNAGRC</sequence>
<accession>A0A4P7NA32</accession>
<feature type="chain" id="PRO_5020846871" evidence="1">
    <location>
        <begin position="20"/>
        <end position="82"/>
    </location>
</feature>
<dbReference type="Gene3D" id="2.10.70.110">
    <property type="match status" value="1"/>
</dbReference>
<proteinExistence type="predicted"/>
<dbReference type="AlphaFoldDB" id="A0A4P7NA32"/>
<evidence type="ECO:0000256" key="1">
    <source>
        <dbReference type="SAM" id="SignalP"/>
    </source>
</evidence>
<gene>
    <name evidence="2" type="ORF">PoMZ_02833</name>
</gene>
<protein>
    <submittedName>
        <fullName evidence="2">Uncharacterized protein</fullName>
    </submittedName>
</protein>
<keyword evidence="1" id="KW-0732">Signal</keyword>
<feature type="signal peptide" evidence="1">
    <location>
        <begin position="1"/>
        <end position="19"/>
    </location>
</feature>